<evidence type="ECO:0000256" key="4">
    <source>
        <dbReference type="ARBA" id="ARBA00023274"/>
    </source>
</evidence>
<keyword evidence="4" id="KW-0687">Ribonucleoprotein</keyword>
<proteinExistence type="inferred from homology"/>
<keyword evidence="3 7" id="KW-0689">Ribosomal protein</keyword>
<accession>A0A8F7CFN3</accession>
<reference evidence="7" key="2">
    <citation type="submission" date="2021-04" db="EMBL/GenBank/DDBJ databases">
        <authorList>
            <person name="Shao B."/>
        </authorList>
    </citation>
    <scope>NUCLEOTIDE SEQUENCE</scope>
    <source>
        <strain evidence="7">Jin X.H.25023</strain>
    </source>
</reference>
<dbReference type="InterPro" id="IPR023798">
    <property type="entry name" value="Ribosomal_uS7_dom"/>
</dbReference>
<gene>
    <name evidence="7" type="primary">rps7</name>
</gene>
<reference evidence="7" key="1">
    <citation type="journal article" date="2021" name="Plant Divers">
        <title>New taxa of tribe Gastrodieae (Epidendroideae, Orchidaceae) from Yunnan, China and its conservation implication.</title>
        <authorList>
            <person name="Liu Q."/>
            <person name="Ya J.-D."/>
            <person name="Wu X.-F."/>
            <person name="Shao B.-Y."/>
            <person name="Chi K.-B."/>
            <person name="Zheng H.-L."/>
            <person name="Li J.-W."/>
            <person name="Jin X.-H."/>
        </authorList>
    </citation>
    <scope>NUCLEOTIDE SEQUENCE</scope>
    <source>
        <strain evidence="7">Jin X.H.25023</strain>
    </source>
</reference>
<dbReference type="AlphaFoldDB" id="A0A8F7CFN3"/>
<keyword evidence="7" id="KW-0934">Plastid</keyword>
<dbReference type="InterPro" id="IPR000235">
    <property type="entry name" value="Ribosomal_uS7"/>
</dbReference>
<evidence type="ECO:0000256" key="2">
    <source>
        <dbReference type="ARBA" id="ARBA00007151"/>
    </source>
</evidence>
<dbReference type="RefSeq" id="YP_010375682.1">
    <property type="nucleotide sequence ID" value="NC_063317.1"/>
</dbReference>
<dbReference type="GO" id="GO:1990904">
    <property type="term" value="C:ribonucleoprotein complex"/>
    <property type="evidence" value="ECO:0007669"/>
    <property type="project" value="UniProtKB-KW"/>
</dbReference>
<dbReference type="Pfam" id="PF00177">
    <property type="entry name" value="Ribosomal_S7"/>
    <property type="match status" value="1"/>
</dbReference>
<name>A0A8F7CFN3_9ASPA</name>
<dbReference type="GeneID" id="72510838"/>
<dbReference type="SUPFAM" id="SSF47973">
    <property type="entry name" value="Ribosomal protein S7"/>
    <property type="match status" value="1"/>
</dbReference>
<dbReference type="PANTHER" id="PTHR11205">
    <property type="entry name" value="RIBOSOMAL PROTEIN S7"/>
    <property type="match status" value="1"/>
</dbReference>
<dbReference type="PIRSF" id="PIRSF002122">
    <property type="entry name" value="RPS7p_RPS7a_RPS5e_RPS7o"/>
    <property type="match status" value="1"/>
</dbReference>
<dbReference type="Gene3D" id="1.10.455.10">
    <property type="entry name" value="Ribosomal protein S7 domain"/>
    <property type="match status" value="1"/>
</dbReference>
<feature type="domain" description="Small ribosomal subunit protein uS7" evidence="6">
    <location>
        <begin position="1"/>
        <end position="116"/>
    </location>
</feature>
<dbReference type="InterPro" id="IPR036823">
    <property type="entry name" value="Ribosomal_uS7_dom_sf"/>
</dbReference>
<organism evidence="7">
    <name type="scientific">Gastrodia longistyla</name>
    <dbReference type="NCBI Taxonomy" id="2861180"/>
    <lineage>
        <taxon>Eukaryota</taxon>
        <taxon>Viridiplantae</taxon>
        <taxon>Streptophyta</taxon>
        <taxon>Embryophyta</taxon>
        <taxon>Tracheophyta</taxon>
        <taxon>Spermatophyta</taxon>
        <taxon>Magnoliopsida</taxon>
        <taxon>Liliopsida</taxon>
        <taxon>Asparagales</taxon>
        <taxon>Orchidaceae</taxon>
        <taxon>Epidendroideae</taxon>
        <taxon>Gastrodieae</taxon>
        <taxon>Gastrodia</taxon>
    </lineage>
</organism>
<evidence type="ECO:0000256" key="3">
    <source>
        <dbReference type="ARBA" id="ARBA00022980"/>
    </source>
</evidence>
<comment type="function">
    <text evidence="1">One of the primary rRNA binding proteins, it binds directly to 16S rRNA where it nucleates assembly of the head domain of the 30S subunit.</text>
</comment>
<keyword evidence="7" id="KW-0150">Chloroplast</keyword>
<dbReference type="EMBL" id="MW879162">
    <property type="protein sequence ID" value="QXU60600.1"/>
    <property type="molecule type" value="Genomic_DNA"/>
</dbReference>
<protein>
    <recommendedName>
        <fullName evidence="5">30S ribosomal protein S7, chloroplastic</fullName>
    </recommendedName>
</protein>
<geneLocation type="chloroplast" evidence="7"/>
<dbReference type="GO" id="GO:0005840">
    <property type="term" value="C:ribosome"/>
    <property type="evidence" value="ECO:0007669"/>
    <property type="project" value="UniProtKB-KW"/>
</dbReference>
<evidence type="ECO:0000313" key="7">
    <source>
        <dbReference type="EMBL" id="QXU60600.1"/>
    </source>
</evidence>
<comment type="similarity">
    <text evidence="2">Belongs to the universal ribosomal protein uS7 family.</text>
</comment>
<dbReference type="GO" id="GO:0006412">
    <property type="term" value="P:translation"/>
    <property type="evidence" value="ECO:0007669"/>
    <property type="project" value="InterPro"/>
</dbReference>
<evidence type="ECO:0000256" key="1">
    <source>
        <dbReference type="ARBA" id="ARBA00002046"/>
    </source>
</evidence>
<sequence>MKNGNKYLAYKIIYLSLKHIKNKIKGDPIAFLRKAIQMLNPGIRIKKINEGYPVITELGFEQGVCIAIKWLLRSARQRSGPNIILKLSSELIDATKGNGYAIREKERITRIAESNRTISYTYIIR</sequence>
<evidence type="ECO:0000259" key="6">
    <source>
        <dbReference type="Pfam" id="PF00177"/>
    </source>
</evidence>
<evidence type="ECO:0000256" key="5">
    <source>
        <dbReference type="ARBA" id="ARBA00035504"/>
    </source>
</evidence>